<protein>
    <recommendedName>
        <fullName evidence="14">Peptide O-xylosyltransferase</fullName>
    </recommendedName>
</protein>
<keyword evidence="8" id="KW-0735">Signal-anchor</keyword>
<evidence type="ECO:0000256" key="7">
    <source>
        <dbReference type="ARBA" id="ARBA00022824"/>
    </source>
</evidence>
<keyword evidence="7" id="KW-0256">Endoplasmic reticulum</keyword>
<keyword evidence="9" id="KW-1133">Transmembrane helix</keyword>
<proteinExistence type="predicted"/>
<keyword evidence="12" id="KW-1015">Disulfide bond</keyword>
<evidence type="ECO:0000256" key="9">
    <source>
        <dbReference type="ARBA" id="ARBA00022989"/>
    </source>
</evidence>
<evidence type="ECO:0000256" key="10">
    <source>
        <dbReference type="ARBA" id="ARBA00023034"/>
    </source>
</evidence>
<organism evidence="15 16">
    <name type="scientific">Bradyrhizobium denitrificans</name>
    <dbReference type="NCBI Taxonomy" id="2734912"/>
    <lineage>
        <taxon>Bacteria</taxon>
        <taxon>Pseudomonadati</taxon>
        <taxon>Pseudomonadota</taxon>
        <taxon>Alphaproteobacteria</taxon>
        <taxon>Hyphomicrobiales</taxon>
        <taxon>Nitrobacteraceae</taxon>
        <taxon>Bradyrhizobium</taxon>
    </lineage>
</organism>
<keyword evidence="16" id="KW-1185">Reference proteome</keyword>
<keyword evidence="10" id="KW-0333">Golgi apparatus</keyword>
<reference evidence="16" key="1">
    <citation type="journal article" date="2021" name="ISME J.">
        <title>Evolutionary origin and ecological implication of a unique nif island in free-living Bradyrhizobium lineages.</title>
        <authorList>
            <person name="Tao J."/>
        </authorList>
    </citation>
    <scope>NUCLEOTIDE SEQUENCE [LARGE SCALE GENOMIC DNA]</scope>
    <source>
        <strain evidence="16">SZCCT0094</strain>
    </source>
</reference>
<comment type="subcellular location">
    <subcellularLocation>
        <location evidence="2">Endoplasmic reticulum membrane</location>
        <topology evidence="2">Single-pass type II membrane protein</topology>
    </subcellularLocation>
    <subcellularLocation>
        <location evidence="1">Golgi apparatus membrane</location>
        <topology evidence="1">Single-pass type II membrane protein</topology>
    </subcellularLocation>
</comment>
<dbReference type="RefSeq" id="WP_172235429.1">
    <property type="nucleotide sequence ID" value="NZ_JABFDP010000001.1"/>
</dbReference>
<keyword evidence="5" id="KW-0812">Transmembrane</keyword>
<gene>
    <name evidence="15" type="ORF">JQ619_05930</name>
</gene>
<sequence length="307" mass="35708">MTGRPDLQGDATALTRPGGATRLAFFILCHKAPHQVIRLIERLRDDRNVFVVHVDKRAAVEVYQELRALSERLPSQVFLCAERHRCYWGRFGIVAATLSCMREAITRTLAFDRAFLLSGQDYPIKSQDEIRARLDAHPNAEFIESFAADAPNRWTAAQGEHNALNRVLYWTLSFRSRHIQIKWRRRFPLGFRPHGGSMWWCLTSDCVAYVDSFVRQNPAYVRYFKTVFIPDESFFQSLLSNSPFRDRIVSDDLRYADWERPNPLYPRTLDIDDAERLRASPKLFARKFDERSLALLDLIDREIALSP</sequence>
<keyword evidence="4" id="KW-0808">Transferase</keyword>
<keyword evidence="13" id="KW-0325">Glycoprotein</keyword>
<keyword evidence="3" id="KW-0328">Glycosyltransferase</keyword>
<dbReference type="Pfam" id="PF02485">
    <property type="entry name" value="Branch"/>
    <property type="match status" value="1"/>
</dbReference>
<evidence type="ECO:0000256" key="12">
    <source>
        <dbReference type="ARBA" id="ARBA00023157"/>
    </source>
</evidence>
<dbReference type="Proteomes" id="UP001314635">
    <property type="component" value="Unassembled WGS sequence"/>
</dbReference>
<dbReference type="InterPro" id="IPR043538">
    <property type="entry name" value="XYLT"/>
</dbReference>
<evidence type="ECO:0000256" key="14">
    <source>
        <dbReference type="ARBA" id="ARBA00042865"/>
    </source>
</evidence>
<dbReference type="InterPro" id="IPR003406">
    <property type="entry name" value="Glyco_trans_14"/>
</dbReference>
<evidence type="ECO:0000256" key="3">
    <source>
        <dbReference type="ARBA" id="ARBA00022676"/>
    </source>
</evidence>
<evidence type="ECO:0000313" key="16">
    <source>
        <dbReference type="Proteomes" id="UP001314635"/>
    </source>
</evidence>
<dbReference type="PANTHER" id="PTHR46025:SF3">
    <property type="entry name" value="XYLOSYLTRANSFERASE OXT"/>
    <property type="match status" value="1"/>
</dbReference>
<comment type="caution">
    <text evidence="15">The sequence shown here is derived from an EMBL/GenBank/DDBJ whole genome shotgun (WGS) entry which is preliminary data.</text>
</comment>
<dbReference type="PANTHER" id="PTHR46025">
    <property type="entry name" value="XYLOSYLTRANSFERASE OXT"/>
    <property type="match status" value="1"/>
</dbReference>
<dbReference type="EMBL" id="JAFCLK010000005">
    <property type="protein sequence ID" value="MBR1135295.1"/>
    <property type="molecule type" value="Genomic_DNA"/>
</dbReference>
<evidence type="ECO:0000256" key="6">
    <source>
        <dbReference type="ARBA" id="ARBA00022723"/>
    </source>
</evidence>
<evidence type="ECO:0000313" key="15">
    <source>
        <dbReference type="EMBL" id="MBR1135295.1"/>
    </source>
</evidence>
<evidence type="ECO:0000256" key="4">
    <source>
        <dbReference type="ARBA" id="ARBA00022679"/>
    </source>
</evidence>
<evidence type="ECO:0000256" key="11">
    <source>
        <dbReference type="ARBA" id="ARBA00023136"/>
    </source>
</evidence>
<evidence type="ECO:0000256" key="1">
    <source>
        <dbReference type="ARBA" id="ARBA00004323"/>
    </source>
</evidence>
<evidence type="ECO:0000256" key="2">
    <source>
        <dbReference type="ARBA" id="ARBA00004648"/>
    </source>
</evidence>
<keyword evidence="11" id="KW-0472">Membrane</keyword>
<evidence type="ECO:0000256" key="8">
    <source>
        <dbReference type="ARBA" id="ARBA00022968"/>
    </source>
</evidence>
<keyword evidence="6" id="KW-0479">Metal-binding</keyword>
<evidence type="ECO:0000256" key="13">
    <source>
        <dbReference type="ARBA" id="ARBA00023180"/>
    </source>
</evidence>
<evidence type="ECO:0000256" key="5">
    <source>
        <dbReference type="ARBA" id="ARBA00022692"/>
    </source>
</evidence>
<name>A0ABS5G244_9BRAD</name>
<accession>A0ABS5G244</accession>